<keyword evidence="2" id="KW-0719">Serine esterase</keyword>
<keyword evidence="5" id="KW-0732">Signal</keyword>
<dbReference type="GO" id="GO:0046872">
    <property type="term" value="F:metal ion binding"/>
    <property type="evidence" value="ECO:0007669"/>
    <property type="project" value="UniProtKB-KW"/>
</dbReference>
<evidence type="ECO:0000256" key="3">
    <source>
        <dbReference type="ARBA" id="ARBA00022651"/>
    </source>
</evidence>
<evidence type="ECO:0000256" key="10">
    <source>
        <dbReference type="RuleBase" id="RU361238"/>
    </source>
</evidence>
<keyword evidence="3" id="KW-0119">Carbohydrate metabolism</keyword>
<dbReference type="PANTHER" id="PTHR33938:SF15">
    <property type="entry name" value="FERULOYL ESTERASE B-RELATED"/>
    <property type="match status" value="1"/>
</dbReference>
<evidence type="ECO:0000256" key="2">
    <source>
        <dbReference type="ARBA" id="ARBA00022487"/>
    </source>
</evidence>
<keyword evidence="7" id="KW-0106">Calcium</keyword>
<dbReference type="EC" id="3.1.1.-" evidence="10"/>
<organism evidence="11 12">
    <name type="scientific">Stachybotrys elegans</name>
    <dbReference type="NCBI Taxonomy" id="80388"/>
    <lineage>
        <taxon>Eukaryota</taxon>
        <taxon>Fungi</taxon>
        <taxon>Dikarya</taxon>
        <taxon>Ascomycota</taxon>
        <taxon>Pezizomycotina</taxon>
        <taxon>Sordariomycetes</taxon>
        <taxon>Hypocreomycetidae</taxon>
        <taxon>Hypocreales</taxon>
        <taxon>Stachybotryaceae</taxon>
        <taxon>Stachybotrys</taxon>
    </lineage>
</organism>
<dbReference type="PANTHER" id="PTHR33938">
    <property type="entry name" value="FERULOYL ESTERASE B-RELATED"/>
    <property type="match status" value="1"/>
</dbReference>
<dbReference type="SUPFAM" id="SSF53474">
    <property type="entry name" value="alpha/beta-Hydrolases"/>
    <property type="match status" value="1"/>
</dbReference>
<keyword evidence="12" id="KW-1185">Reference proteome</keyword>
<dbReference type="Gene3D" id="3.40.50.1820">
    <property type="entry name" value="alpha/beta hydrolase"/>
    <property type="match status" value="1"/>
</dbReference>
<dbReference type="GO" id="GO:0030600">
    <property type="term" value="F:feruloyl esterase activity"/>
    <property type="evidence" value="ECO:0007669"/>
    <property type="project" value="UniProtKB-EC"/>
</dbReference>
<comment type="catalytic activity">
    <reaction evidence="9">
        <text>feruloyl-polysaccharide + H2O = ferulate + polysaccharide.</text>
        <dbReference type="EC" id="3.1.1.73"/>
    </reaction>
</comment>
<accession>A0A8K0SR77</accession>
<gene>
    <name evidence="11" type="ORF">B0I35DRAFT_350694</name>
</gene>
<dbReference type="InterPro" id="IPR011118">
    <property type="entry name" value="Tannase/feruloyl_esterase"/>
</dbReference>
<evidence type="ECO:0000256" key="5">
    <source>
        <dbReference type="ARBA" id="ARBA00022729"/>
    </source>
</evidence>
<dbReference type="Pfam" id="PF07519">
    <property type="entry name" value="Tannase"/>
    <property type="match status" value="2"/>
</dbReference>
<name>A0A8K0SR77_9HYPO</name>
<evidence type="ECO:0000256" key="1">
    <source>
        <dbReference type="ARBA" id="ARBA00006249"/>
    </source>
</evidence>
<dbReference type="GO" id="GO:0045493">
    <property type="term" value="P:xylan catabolic process"/>
    <property type="evidence" value="ECO:0007669"/>
    <property type="project" value="UniProtKB-KW"/>
</dbReference>
<dbReference type="Proteomes" id="UP000813444">
    <property type="component" value="Unassembled WGS sequence"/>
</dbReference>
<reference evidence="11" key="1">
    <citation type="journal article" date="2021" name="Nat. Commun.">
        <title>Genetic determinants of endophytism in the Arabidopsis root mycobiome.</title>
        <authorList>
            <person name="Mesny F."/>
            <person name="Miyauchi S."/>
            <person name="Thiergart T."/>
            <person name="Pickel B."/>
            <person name="Atanasova L."/>
            <person name="Karlsson M."/>
            <person name="Huettel B."/>
            <person name="Barry K.W."/>
            <person name="Haridas S."/>
            <person name="Chen C."/>
            <person name="Bauer D."/>
            <person name="Andreopoulos W."/>
            <person name="Pangilinan J."/>
            <person name="LaButti K."/>
            <person name="Riley R."/>
            <person name="Lipzen A."/>
            <person name="Clum A."/>
            <person name="Drula E."/>
            <person name="Henrissat B."/>
            <person name="Kohler A."/>
            <person name="Grigoriev I.V."/>
            <person name="Martin F.M."/>
            <person name="Hacquard S."/>
        </authorList>
    </citation>
    <scope>NUCLEOTIDE SEQUENCE</scope>
    <source>
        <strain evidence="11">MPI-CAGE-CH-0235</strain>
    </source>
</reference>
<evidence type="ECO:0000256" key="4">
    <source>
        <dbReference type="ARBA" id="ARBA00022723"/>
    </source>
</evidence>
<proteinExistence type="inferred from homology"/>
<keyword evidence="6 10" id="KW-0378">Hydrolase</keyword>
<comment type="similarity">
    <text evidence="1 10">Belongs to the tannase family.</text>
</comment>
<dbReference type="OrthoDB" id="3039123at2759"/>
<dbReference type="InterPro" id="IPR029058">
    <property type="entry name" value="AB_hydrolase_fold"/>
</dbReference>
<evidence type="ECO:0000256" key="7">
    <source>
        <dbReference type="ARBA" id="ARBA00022837"/>
    </source>
</evidence>
<evidence type="ECO:0000256" key="9">
    <source>
        <dbReference type="ARBA" id="ARBA00034075"/>
    </source>
</evidence>
<evidence type="ECO:0000313" key="11">
    <source>
        <dbReference type="EMBL" id="KAH7322524.1"/>
    </source>
</evidence>
<evidence type="ECO:0000256" key="6">
    <source>
        <dbReference type="ARBA" id="ARBA00022801"/>
    </source>
</evidence>
<evidence type="ECO:0000313" key="12">
    <source>
        <dbReference type="Proteomes" id="UP000813444"/>
    </source>
</evidence>
<keyword evidence="3" id="KW-0624">Polysaccharide degradation</keyword>
<sequence>MLSRASPHNNFPNQCRSLHPERLVKNSTLTRLEFVAEGTILNLDDNVPSCNRNTQVVNVDVCRIGLQVPTSSRSSISMELWLPLKWEGRRYLATGNGGVDGCIKYEDLAYGTANGFATMGTNNGHNGTTAVTMLHNPDIIEDFSHRALHVGTATAKKIITKFYKQQPDYSYYIGCSLGGRMGIKAAELYPQDYDGIVAGAPTVDFNNLQGQRAMFYTVTGAIGSPDFISADVWSGLIHQEVLKQCDTIDGVKDGIIEIPRKCYFNPSTLLCRPGQTNNCLSATQVEQVRKIYAPYRYPTTGELIFPRMNPGMEERGIERLLSGQPFPHSVEWFRYVVLNDSQWQAEDYHAGLVRLAEQMNPANIRTYPRRLPDFKKHGGKIISYHGGQDQQVTSFNTERFMSHMAEADDELQDYYRYFPVSGMYHCSAGPGAWAFGQGGGAASAGVPFDPEQNVLAAATRWVEEGIAPETMTGTKFLDDNPSQGVDFQRRHCMWPKSQTYIGGDYKLRSSWRCV</sequence>
<keyword evidence="3" id="KW-0858">Xylan degradation</keyword>
<keyword evidence="8" id="KW-1015">Disulfide bond</keyword>
<dbReference type="AlphaFoldDB" id="A0A8K0SR77"/>
<dbReference type="EMBL" id="JAGPNK010000004">
    <property type="protein sequence ID" value="KAH7322524.1"/>
    <property type="molecule type" value="Genomic_DNA"/>
</dbReference>
<comment type="caution">
    <text evidence="11">The sequence shown here is derived from an EMBL/GenBank/DDBJ whole genome shotgun (WGS) entry which is preliminary data.</text>
</comment>
<keyword evidence="4" id="KW-0479">Metal-binding</keyword>
<evidence type="ECO:0000256" key="8">
    <source>
        <dbReference type="ARBA" id="ARBA00023157"/>
    </source>
</evidence>
<protein>
    <recommendedName>
        <fullName evidence="10">Carboxylic ester hydrolase</fullName>
        <ecNumber evidence="10">3.1.1.-</ecNumber>
    </recommendedName>
</protein>